<accession>A0ABU5ZEQ0</accession>
<reference evidence="5" key="1">
    <citation type="submission" date="2023-12" db="EMBL/GenBank/DDBJ databases">
        <title>Fervidustalea candida gen. nov., sp. nov., a novel member of the family Paenibacillaceae isolated from a geothermal area.</title>
        <authorList>
            <person name="Li W.-J."/>
            <person name="Jiao J.-Y."/>
            <person name="Chen Y."/>
        </authorList>
    </citation>
    <scope>NUCLEOTIDE SEQUENCE</scope>
    <source>
        <strain evidence="5">SYSU GA230002</strain>
    </source>
</reference>
<dbReference type="SMART" id="SM00345">
    <property type="entry name" value="HTH_GNTR"/>
    <property type="match status" value="1"/>
</dbReference>
<dbReference type="SMART" id="SM00866">
    <property type="entry name" value="UTRA"/>
    <property type="match status" value="1"/>
</dbReference>
<dbReference type="PROSITE" id="PS50949">
    <property type="entry name" value="HTH_GNTR"/>
    <property type="match status" value="1"/>
</dbReference>
<keyword evidence="6" id="KW-1185">Reference proteome</keyword>
<dbReference type="Pfam" id="PF00392">
    <property type="entry name" value="GntR"/>
    <property type="match status" value="1"/>
</dbReference>
<dbReference type="InterPro" id="IPR036390">
    <property type="entry name" value="WH_DNA-bd_sf"/>
</dbReference>
<keyword evidence="1" id="KW-0805">Transcription regulation</keyword>
<keyword evidence="2" id="KW-0238">DNA-binding</keyword>
<dbReference type="SUPFAM" id="SSF46785">
    <property type="entry name" value="Winged helix' DNA-binding domain"/>
    <property type="match status" value="1"/>
</dbReference>
<dbReference type="Pfam" id="PF07702">
    <property type="entry name" value="UTRA"/>
    <property type="match status" value="1"/>
</dbReference>
<dbReference type="RefSeq" id="WP_371753080.1">
    <property type="nucleotide sequence ID" value="NZ_JAYJLD010000005.1"/>
</dbReference>
<proteinExistence type="predicted"/>
<evidence type="ECO:0000313" key="5">
    <source>
        <dbReference type="EMBL" id="MEB3100964.1"/>
    </source>
</evidence>
<feature type="domain" description="HTH gntR-type" evidence="4">
    <location>
        <begin position="8"/>
        <end position="74"/>
    </location>
</feature>
<gene>
    <name evidence="5" type="ORF">VF724_04735</name>
</gene>
<comment type="caution">
    <text evidence="5">The sequence shown here is derived from an EMBL/GenBank/DDBJ whole genome shotgun (WGS) entry which is preliminary data.</text>
</comment>
<dbReference type="InterPro" id="IPR050679">
    <property type="entry name" value="Bact_HTH_transcr_reg"/>
</dbReference>
<evidence type="ECO:0000256" key="1">
    <source>
        <dbReference type="ARBA" id="ARBA00023015"/>
    </source>
</evidence>
<sequence length="239" mass="27360">MLDIYSPIPLHVQLKNLLETEIRTGSYTEKIPSERELMDRFSVSRFTVREAVSALVQEGVLEKKHGRGTFITLKPVQEWLGQLSSYEETVKSMGMKPSSRSIFHGQTSSPENVSQILDLDKFYLIKRLRFADDKPVAIKEHYYPLEIGLELAKSDLDTAVLYDLLELSLGLNLSEAEQIITSGIPSKEEAQYLDIPPSSSVLIREQLIFDPDGNPIEYSRSVFRTDMYAFHMKMARKRR</sequence>
<evidence type="ECO:0000313" key="6">
    <source>
        <dbReference type="Proteomes" id="UP001310386"/>
    </source>
</evidence>
<dbReference type="Gene3D" id="3.40.1410.10">
    <property type="entry name" value="Chorismate lyase-like"/>
    <property type="match status" value="1"/>
</dbReference>
<evidence type="ECO:0000256" key="3">
    <source>
        <dbReference type="ARBA" id="ARBA00023163"/>
    </source>
</evidence>
<dbReference type="InterPro" id="IPR000524">
    <property type="entry name" value="Tscrpt_reg_HTH_GntR"/>
</dbReference>
<dbReference type="EMBL" id="JAYJLD010000005">
    <property type="protein sequence ID" value="MEB3100964.1"/>
    <property type="molecule type" value="Genomic_DNA"/>
</dbReference>
<dbReference type="Proteomes" id="UP001310386">
    <property type="component" value="Unassembled WGS sequence"/>
</dbReference>
<keyword evidence="3" id="KW-0804">Transcription</keyword>
<evidence type="ECO:0000256" key="2">
    <source>
        <dbReference type="ARBA" id="ARBA00023125"/>
    </source>
</evidence>
<organism evidence="5 6">
    <name type="scientific">Ferviditalea candida</name>
    <dbReference type="NCBI Taxonomy" id="3108399"/>
    <lineage>
        <taxon>Bacteria</taxon>
        <taxon>Bacillati</taxon>
        <taxon>Bacillota</taxon>
        <taxon>Bacilli</taxon>
        <taxon>Bacillales</taxon>
        <taxon>Paenibacillaceae</taxon>
        <taxon>Ferviditalea</taxon>
    </lineage>
</organism>
<name>A0ABU5ZEQ0_9BACL</name>
<dbReference type="SUPFAM" id="SSF64288">
    <property type="entry name" value="Chorismate lyase-like"/>
    <property type="match status" value="1"/>
</dbReference>
<dbReference type="PANTHER" id="PTHR44846">
    <property type="entry name" value="MANNOSYL-D-GLYCERATE TRANSPORT/METABOLISM SYSTEM REPRESSOR MNGR-RELATED"/>
    <property type="match status" value="1"/>
</dbReference>
<protein>
    <submittedName>
        <fullName evidence="5">GntR family transcriptional regulator</fullName>
    </submittedName>
</protein>
<dbReference type="InterPro" id="IPR028978">
    <property type="entry name" value="Chorismate_lyase_/UTRA_dom_sf"/>
</dbReference>
<dbReference type="Gene3D" id="1.10.10.10">
    <property type="entry name" value="Winged helix-like DNA-binding domain superfamily/Winged helix DNA-binding domain"/>
    <property type="match status" value="1"/>
</dbReference>
<dbReference type="InterPro" id="IPR036388">
    <property type="entry name" value="WH-like_DNA-bd_sf"/>
</dbReference>
<evidence type="ECO:0000259" key="4">
    <source>
        <dbReference type="PROSITE" id="PS50949"/>
    </source>
</evidence>
<dbReference type="CDD" id="cd07377">
    <property type="entry name" value="WHTH_GntR"/>
    <property type="match status" value="1"/>
</dbReference>
<dbReference type="InterPro" id="IPR011663">
    <property type="entry name" value="UTRA"/>
</dbReference>
<dbReference type="PANTHER" id="PTHR44846:SF1">
    <property type="entry name" value="MANNOSYL-D-GLYCERATE TRANSPORT_METABOLISM SYSTEM REPRESSOR MNGR-RELATED"/>
    <property type="match status" value="1"/>
</dbReference>
<dbReference type="PRINTS" id="PR00035">
    <property type="entry name" value="HTHGNTR"/>
</dbReference>